<protein>
    <submittedName>
        <fullName evidence="1">Uncharacterized protein</fullName>
    </submittedName>
</protein>
<accession>A0A7M1RVV3</accession>
<organism evidence="1 2">
    <name type="scientific">uncultured phage cr106_1</name>
    <dbReference type="NCBI Taxonomy" id="2772062"/>
    <lineage>
        <taxon>Viruses</taxon>
        <taxon>Duplodnaviria</taxon>
        <taxon>Heunggongvirae</taxon>
        <taxon>Uroviricota</taxon>
        <taxon>Caudoviricetes</taxon>
        <taxon>Crassvirales</taxon>
        <taxon>Steigviridae</taxon>
        <taxon>Asinivirinae</taxon>
        <taxon>Mahstovirus</taxon>
        <taxon>Mahstovirus faecalis</taxon>
    </lineage>
</organism>
<dbReference type="GeneID" id="65128734"/>
<dbReference type="KEGG" id="vg:65128734"/>
<evidence type="ECO:0000313" key="2">
    <source>
        <dbReference type="Proteomes" id="UP000593828"/>
    </source>
</evidence>
<evidence type="ECO:0000313" key="1">
    <source>
        <dbReference type="EMBL" id="QOR58264.1"/>
    </source>
</evidence>
<dbReference type="RefSeq" id="YP_010110422.1">
    <property type="nucleotide sequence ID" value="NC_055871.1"/>
</dbReference>
<proteinExistence type="predicted"/>
<sequence>MGYSNGKITAPINVSDPYYVLGIGPINGTYDVGHICGVAVKDRINILSRIKPVKYPALVTDGIPDWYKAANGNFGIVLPTSGSSSALPAIGQPMERWGFDYPTGGTSEPFRLTDYVGYNHNAPTIFSMHPDPAVYPNAEFRCSILLKQNAEISINEINFIRTAYIGCIIRHQASGQLRFRTLNKSVMEMMSQEYVVTLNVPNWADGKIDVYMVAAMAEASEQSYDSVNTTIYSLNQSHLETAHEVRTLAKPEPNSFKFKYKVVNEFANEYHLECTFTSIKGAWEKARFSVMLESEPLGAFLGGMGESLSPAPIGEMLSQGESYTFNSQSFTRVQTSQNNYVNYTARYLGDNYQAGSILFRAK</sequence>
<dbReference type="EMBL" id="MT774378">
    <property type="protein sequence ID" value="QOR58264.1"/>
    <property type="molecule type" value="Genomic_DNA"/>
</dbReference>
<name>A0A7M1RVV3_9CAUD</name>
<dbReference type="Proteomes" id="UP000593828">
    <property type="component" value="Segment"/>
</dbReference>
<reference evidence="1 2" key="1">
    <citation type="submission" date="2020-07" db="EMBL/GenBank/DDBJ databases">
        <title>Taxonomic proposal: Crassvirales, a new order of highly abundant and diverse bacterial viruses.</title>
        <authorList>
            <person name="Shkoporov A.N."/>
            <person name="Stockdale S.R."/>
            <person name="Guerin E."/>
            <person name="Ross R.P."/>
            <person name="Hill C."/>
        </authorList>
    </citation>
    <scope>NUCLEOTIDE SEQUENCE [LARGE SCALE GENOMIC DNA]</scope>
</reference>
<keyword evidence="2" id="KW-1185">Reference proteome</keyword>